<reference evidence="3" key="1">
    <citation type="submission" date="2021-05" db="EMBL/GenBank/DDBJ databases">
        <title>A free-living protist that lacks canonical eukaryotic 1 DNA replication and segregation systems.</title>
        <authorList>
            <person name="Salas-Leiva D.E."/>
            <person name="Tromer E.C."/>
            <person name="Curtis B.A."/>
            <person name="Jerlstrom-Hultqvist J."/>
            <person name="Kolisko M."/>
            <person name="Yi Z."/>
            <person name="Salas-Leiva J.S."/>
            <person name="Gallot-Lavallee L."/>
            <person name="Kops G.J.P.L."/>
            <person name="Archibald J.M."/>
            <person name="Simpson A.G.B."/>
            <person name="Roger A.J."/>
        </authorList>
    </citation>
    <scope>NUCLEOTIDE SEQUENCE</scope>
    <source>
        <strain evidence="3">BICM</strain>
    </source>
</reference>
<keyword evidence="4" id="KW-1185">Reference proteome</keyword>
<dbReference type="PROSITE" id="PS51257">
    <property type="entry name" value="PROKAR_LIPOPROTEIN"/>
    <property type="match status" value="1"/>
</dbReference>
<keyword evidence="3" id="KW-0449">Lipoprotein</keyword>
<evidence type="ECO:0000256" key="1">
    <source>
        <dbReference type="SAM" id="Phobius"/>
    </source>
</evidence>
<organism evidence="3 4">
    <name type="scientific">Carpediemonas membranifera</name>
    <dbReference type="NCBI Taxonomy" id="201153"/>
    <lineage>
        <taxon>Eukaryota</taxon>
        <taxon>Metamonada</taxon>
        <taxon>Carpediemonas-like organisms</taxon>
        <taxon>Carpediemonas</taxon>
    </lineage>
</organism>
<accession>A0A8J6B700</accession>
<keyword evidence="2" id="KW-0732">Signal</keyword>
<feature type="chain" id="PRO_5035246903" evidence="2">
    <location>
        <begin position="20"/>
        <end position="245"/>
    </location>
</feature>
<keyword evidence="1" id="KW-1133">Transmembrane helix</keyword>
<evidence type="ECO:0000313" key="4">
    <source>
        <dbReference type="Proteomes" id="UP000717585"/>
    </source>
</evidence>
<dbReference type="EMBL" id="JAHDYR010000004">
    <property type="protein sequence ID" value="KAG9396978.1"/>
    <property type="molecule type" value="Genomic_DNA"/>
</dbReference>
<proteinExistence type="predicted"/>
<keyword evidence="1" id="KW-0812">Transmembrane</keyword>
<dbReference type="AlphaFoldDB" id="A0A8J6B700"/>
<evidence type="ECO:0000256" key="2">
    <source>
        <dbReference type="SAM" id="SignalP"/>
    </source>
</evidence>
<gene>
    <name evidence="3" type="ORF">J8273_1327</name>
</gene>
<keyword evidence="1" id="KW-0472">Membrane</keyword>
<protein>
    <submittedName>
        <fullName evidence="3">Prokaryotic membrane lipoprotein lipid attachment site</fullName>
    </submittedName>
</protein>
<name>A0A8J6B700_9EUKA</name>
<comment type="caution">
    <text evidence="3">The sequence shown here is derived from an EMBL/GenBank/DDBJ whole genome shotgun (WGS) entry which is preliminary data.</text>
</comment>
<dbReference type="Proteomes" id="UP000717585">
    <property type="component" value="Unassembled WGS sequence"/>
</dbReference>
<sequence length="245" mass="26793">MHIRLLLALLLTLISFCSCDFCRDSGISVTVEKQPDLSTQKITFTVTNECQYHIGAASYANVELLERPADKTNDGQTSLSPDNIKSKALSLPHSGYYVYDFSNFSNDQSVVCVHIDAADLSAFVEGCSQPVTLGEDDGSSAIAKFLTDAFIFIVVAFVVLLIIICLIAVCVALLLLGVVWAAVKHFFPGLDMSDMFDFWRASMGLGGDGYDHLDDDYDDYDDTDYGTTFPGPMLPGMDGFGYNSY</sequence>
<feature type="signal peptide" evidence="2">
    <location>
        <begin position="1"/>
        <end position="19"/>
    </location>
</feature>
<feature type="transmembrane region" description="Helical" evidence="1">
    <location>
        <begin position="150"/>
        <end position="183"/>
    </location>
</feature>
<evidence type="ECO:0000313" key="3">
    <source>
        <dbReference type="EMBL" id="KAG9396978.1"/>
    </source>
</evidence>